<evidence type="ECO:0000313" key="2">
    <source>
        <dbReference type="Proteomes" id="UP000295444"/>
    </source>
</evidence>
<dbReference type="RefSeq" id="WP_133848236.1">
    <property type="nucleotide sequence ID" value="NZ_SNXZ01000001.1"/>
</dbReference>
<dbReference type="EMBL" id="SNXZ01000001">
    <property type="protein sequence ID" value="TDQ05495.1"/>
    <property type="molecule type" value="Genomic_DNA"/>
</dbReference>
<dbReference type="Proteomes" id="UP000295444">
    <property type="component" value="Unassembled WGS sequence"/>
</dbReference>
<organism evidence="1 2">
    <name type="scientific">Labedaea rhizosphaerae</name>
    <dbReference type="NCBI Taxonomy" id="598644"/>
    <lineage>
        <taxon>Bacteria</taxon>
        <taxon>Bacillati</taxon>
        <taxon>Actinomycetota</taxon>
        <taxon>Actinomycetes</taxon>
        <taxon>Pseudonocardiales</taxon>
        <taxon>Pseudonocardiaceae</taxon>
        <taxon>Labedaea</taxon>
    </lineage>
</organism>
<accession>A0A4V3D0E3</accession>
<comment type="caution">
    <text evidence="1">The sequence shown here is derived from an EMBL/GenBank/DDBJ whole genome shotgun (WGS) entry which is preliminary data.</text>
</comment>
<name>A0A4V3D0E3_LABRH</name>
<proteinExistence type="predicted"/>
<dbReference type="OrthoDB" id="3624603at2"/>
<keyword evidence="2" id="KW-1185">Reference proteome</keyword>
<evidence type="ECO:0000313" key="1">
    <source>
        <dbReference type="EMBL" id="TDQ05495.1"/>
    </source>
</evidence>
<sequence length="178" mass="18432">MKLASVAGITPVTMRSPADTERELAELIVKTRGGESAHDPGVALAAHDAAQLAHENAAGLVAVVDHPQSDPGVLVSMVVHADLPFGADAADEVRAFLEASAGADIHEITESRTERGYPVIIAERIVMSDPPSGCQLQAVVIAPAGGRLAVFTLHSLTGRGWLELAAVLGELLSSVSFD</sequence>
<reference evidence="1 2" key="1">
    <citation type="submission" date="2019-03" db="EMBL/GenBank/DDBJ databases">
        <title>Genomic Encyclopedia of Type Strains, Phase IV (KMG-IV): sequencing the most valuable type-strain genomes for metagenomic binning, comparative biology and taxonomic classification.</title>
        <authorList>
            <person name="Goeker M."/>
        </authorList>
    </citation>
    <scope>NUCLEOTIDE SEQUENCE [LARGE SCALE GENOMIC DNA]</scope>
    <source>
        <strain evidence="1 2">DSM 45361</strain>
    </source>
</reference>
<gene>
    <name evidence="1" type="ORF">EV186_1011466</name>
</gene>
<dbReference type="AlphaFoldDB" id="A0A4V3D0E3"/>
<protein>
    <submittedName>
        <fullName evidence="1">Uncharacterized protein</fullName>
    </submittedName>
</protein>